<evidence type="ECO:0000256" key="8">
    <source>
        <dbReference type="SAM" id="Phobius"/>
    </source>
</evidence>
<feature type="transmembrane region" description="Helical" evidence="8">
    <location>
        <begin position="223"/>
        <end position="247"/>
    </location>
</feature>
<dbReference type="SUPFAM" id="SSF52777">
    <property type="entry name" value="CoA-dependent acyltransferases"/>
    <property type="match status" value="1"/>
</dbReference>
<dbReference type="InterPro" id="IPR004255">
    <property type="entry name" value="O-acyltransferase_WSD1_N"/>
</dbReference>
<dbReference type="InterPro" id="IPR045034">
    <property type="entry name" value="O-acyltransferase_WSD1-like"/>
</dbReference>
<evidence type="ECO:0000256" key="1">
    <source>
        <dbReference type="ARBA" id="ARBA00004771"/>
    </source>
</evidence>
<name>A0A1S3ZC80_TOBAC</name>
<evidence type="ECO:0000259" key="9">
    <source>
        <dbReference type="Pfam" id="PF03007"/>
    </source>
</evidence>
<evidence type="ECO:0000256" key="6">
    <source>
        <dbReference type="ARBA" id="ARBA00048109"/>
    </source>
</evidence>
<dbReference type="InterPro" id="IPR023213">
    <property type="entry name" value="CAT-like_dom_sf"/>
</dbReference>
<organism evidence="10">
    <name type="scientific">Nicotiana tabacum</name>
    <name type="common">Common tobacco</name>
    <dbReference type="NCBI Taxonomy" id="4097"/>
    <lineage>
        <taxon>Eukaryota</taxon>
        <taxon>Viridiplantae</taxon>
        <taxon>Streptophyta</taxon>
        <taxon>Embryophyta</taxon>
        <taxon>Tracheophyta</taxon>
        <taxon>Spermatophyta</taxon>
        <taxon>Magnoliopsida</taxon>
        <taxon>eudicotyledons</taxon>
        <taxon>Gunneridae</taxon>
        <taxon>Pentapetalae</taxon>
        <taxon>asterids</taxon>
        <taxon>lamiids</taxon>
        <taxon>Solanales</taxon>
        <taxon>Solanaceae</taxon>
        <taxon>Nicotianoideae</taxon>
        <taxon>Nicotianeae</taxon>
        <taxon>Nicotiana</taxon>
    </lineage>
</organism>
<keyword evidence="8" id="KW-0472">Membrane</keyword>
<comment type="pathway">
    <text evidence="1">Glycerolipid metabolism; triacylglycerol biosynthesis.</text>
</comment>
<sequence length="344" mass="38642">MECGGNKMALKPVRTSKKLENGKEEEALLSPTSRVFHEPNYNVHIVAIMGWKVPLDVDAMKAEIQCKLLKHPHFSSLQVMDESDGNGKMRWVPTSVNVDDHITVPDLKPNPNNMDTDKLVEEYISNLSTTTIDTSKPLWDLHILNVKTSDAEATFIFRFHHSVGDGVSLISLLLSCFRKTSDPTSLPTLPVSSSSSSSKGKSNLSISNRKNIWSLIWQYVAKFWLFISLLFNTVADVLLFVATALFLKDSQSPFAVAQGFKSSTRQRFIYRTVGLDDIKFIKNATNCTVNDVILGITQAALSRYIHRRYDEVEGKRKFSLERMRCRATVLVNLRPTLGVQTVCA</sequence>
<dbReference type="Pfam" id="PF03007">
    <property type="entry name" value="WS_DGAT_cat"/>
    <property type="match status" value="1"/>
</dbReference>
<evidence type="ECO:0000256" key="2">
    <source>
        <dbReference type="ARBA" id="ARBA00005189"/>
    </source>
</evidence>
<gene>
    <name evidence="10" type="primary">LOC107785267</name>
</gene>
<dbReference type="AlphaFoldDB" id="A0A1S3ZC80"/>
<evidence type="ECO:0000256" key="4">
    <source>
        <dbReference type="ARBA" id="ARBA00022679"/>
    </source>
</evidence>
<keyword evidence="8" id="KW-0812">Transmembrane</keyword>
<evidence type="ECO:0000256" key="3">
    <source>
        <dbReference type="ARBA" id="ARBA00013244"/>
    </source>
</evidence>
<protein>
    <recommendedName>
        <fullName evidence="3">diacylglycerol O-acyltransferase</fullName>
        <ecNumber evidence="3">2.3.1.20</ecNumber>
    </recommendedName>
</protein>
<proteinExistence type="predicted"/>
<evidence type="ECO:0000256" key="7">
    <source>
        <dbReference type="SAM" id="MobiDB-lite"/>
    </source>
</evidence>
<evidence type="ECO:0000313" key="10">
    <source>
        <dbReference type="RefSeq" id="XP_016462016.1"/>
    </source>
</evidence>
<dbReference type="RefSeq" id="XP_016462016.1">
    <property type="nucleotide sequence ID" value="XM_016606530.1"/>
</dbReference>
<accession>A0A1S3ZC80</accession>
<keyword evidence="5" id="KW-0012">Acyltransferase</keyword>
<comment type="catalytic activity">
    <reaction evidence="6">
        <text>an acyl-CoA + a 1,2-diacyl-sn-glycerol = a triacyl-sn-glycerol + CoA</text>
        <dbReference type="Rhea" id="RHEA:10868"/>
        <dbReference type="ChEBI" id="CHEBI:17815"/>
        <dbReference type="ChEBI" id="CHEBI:57287"/>
        <dbReference type="ChEBI" id="CHEBI:58342"/>
        <dbReference type="ChEBI" id="CHEBI:64615"/>
        <dbReference type="EC" id="2.3.1.20"/>
    </reaction>
</comment>
<reference evidence="10" key="1">
    <citation type="submission" date="2025-08" db="UniProtKB">
        <authorList>
            <consortium name="RefSeq"/>
        </authorList>
    </citation>
    <scope>IDENTIFICATION</scope>
</reference>
<dbReference type="PANTHER" id="PTHR31650:SF28">
    <property type="entry name" value="O-ACYLTRANSFERASE WSD1-LIKE ISOFORM X1"/>
    <property type="match status" value="1"/>
</dbReference>
<keyword evidence="4" id="KW-0808">Transferase</keyword>
<dbReference type="OrthoDB" id="619536at2759"/>
<dbReference type="GO" id="GO:0019432">
    <property type="term" value="P:triglyceride biosynthetic process"/>
    <property type="evidence" value="ECO:0007669"/>
    <property type="project" value="UniProtKB-UniPathway"/>
</dbReference>
<dbReference type="GO" id="GO:0004144">
    <property type="term" value="F:diacylglycerol O-acyltransferase activity"/>
    <property type="evidence" value="ECO:0007669"/>
    <property type="project" value="UniProtKB-EC"/>
</dbReference>
<dbReference type="Gene3D" id="3.30.559.10">
    <property type="entry name" value="Chloramphenicol acetyltransferase-like domain"/>
    <property type="match status" value="1"/>
</dbReference>
<dbReference type="UniPathway" id="UPA00282"/>
<feature type="region of interest" description="Disordered" evidence="7">
    <location>
        <begin position="185"/>
        <end position="204"/>
    </location>
</feature>
<dbReference type="PANTHER" id="PTHR31650">
    <property type="entry name" value="O-ACYLTRANSFERASE (WSD1-LIKE) FAMILY PROTEIN"/>
    <property type="match status" value="1"/>
</dbReference>
<comment type="pathway">
    <text evidence="2">Lipid metabolism.</text>
</comment>
<evidence type="ECO:0000256" key="5">
    <source>
        <dbReference type="ARBA" id="ARBA00023315"/>
    </source>
</evidence>
<keyword evidence="8" id="KW-1133">Transmembrane helix</keyword>
<feature type="domain" description="O-acyltransferase WSD1-like N-terminal" evidence="9">
    <location>
        <begin position="57"/>
        <end position="293"/>
    </location>
</feature>
<dbReference type="EC" id="2.3.1.20" evidence="3"/>